<sequence length="161" mass="16869">MSLTPLGFVPVPTPAGAVTTMHIPVIIAGILEGPIVGGVVGGIFGLTSFIRGGQFFGDPVIAILPRLLIGPGAYYFMQLTKKIFRSQNFSISIGAFIGTIINTVGVLILASIRGYIPVEGAYIILLTHGIPEIIIAIVVTVIIGRVIVNHIGGTSKKKIHS</sequence>
<feature type="transmembrane region" description="Helical" evidence="1">
    <location>
        <begin position="122"/>
        <end position="148"/>
    </location>
</feature>
<keyword evidence="1" id="KW-0812">Transmembrane</keyword>
<dbReference type="Pfam" id="PF12822">
    <property type="entry name" value="ECF_trnsprt"/>
    <property type="match status" value="1"/>
</dbReference>
<feature type="transmembrane region" description="Helical" evidence="1">
    <location>
        <begin position="89"/>
        <end position="116"/>
    </location>
</feature>
<proteinExistence type="predicted"/>
<dbReference type="AlphaFoldDB" id="A0A226BY81"/>
<dbReference type="Proteomes" id="UP000214588">
    <property type="component" value="Unassembled WGS sequence"/>
</dbReference>
<organism evidence="2 3">
    <name type="scientific">Natranaerobius trueperi</name>
    <dbReference type="NCBI Taxonomy" id="759412"/>
    <lineage>
        <taxon>Bacteria</taxon>
        <taxon>Bacillati</taxon>
        <taxon>Bacillota</taxon>
        <taxon>Clostridia</taxon>
        <taxon>Natranaerobiales</taxon>
        <taxon>Natranaerobiaceae</taxon>
        <taxon>Natranaerobius</taxon>
    </lineage>
</organism>
<keyword evidence="1" id="KW-1133">Transmembrane helix</keyword>
<protein>
    <submittedName>
        <fullName evidence="2">ECF transporter S component</fullName>
    </submittedName>
</protein>
<dbReference type="EMBL" id="NIQC01000022">
    <property type="protein sequence ID" value="OWZ83294.1"/>
    <property type="molecule type" value="Genomic_DNA"/>
</dbReference>
<evidence type="ECO:0000313" key="3">
    <source>
        <dbReference type="Proteomes" id="UP000214588"/>
    </source>
</evidence>
<evidence type="ECO:0000256" key="1">
    <source>
        <dbReference type="SAM" id="Phobius"/>
    </source>
</evidence>
<name>A0A226BY81_9FIRM</name>
<keyword evidence="3" id="KW-1185">Reference proteome</keyword>
<feature type="transmembrane region" description="Helical" evidence="1">
    <location>
        <begin position="25"/>
        <end position="50"/>
    </location>
</feature>
<evidence type="ECO:0000313" key="2">
    <source>
        <dbReference type="EMBL" id="OWZ83294.1"/>
    </source>
</evidence>
<gene>
    <name evidence="2" type="ORF">CDO51_09410</name>
</gene>
<dbReference type="Gene3D" id="1.10.1760.20">
    <property type="match status" value="1"/>
</dbReference>
<dbReference type="InterPro" id="IPR024529">
    <property type="entry name" value="ECF_trnsprt_substrate-spec"/>
</dbReference>
<accession>A0A226BY81</accession>
<dbReference type="GO" id="GO:0022857">
    <property type="term" value="F:transmembrane transporter activity"/>
    <property type="evidence" value="ECO:0007669"/>
    <property type="project" value="InterPro"/>
</dbReference>
<comment type="caution">
    <text evidence="2">The sequence shown here is derived from an EMBL/GenBank/DDBJ whole genome shotgun (WGS) entry which is preliminary data.</text>
</comment>
<feature type="transmembrane region" description="Helical" evidence="1">
    <location>
        <begin position="56"/>
        <end position="77"/>
    </location>
</feature>
<keyword evidence="1" id="KW-0472">Membrane</keyword>
<dbReference type="OrthoDB" id="9813540at2"/>
<reference evidence="2 3" key="1">
    <citation type="submission" date="2017-06" db="EMBL/GenBank/DDBJ databases">
        <title>Draft Genome Sequence of Natranaerobius trueperi halophilic, alkalithermophilic bacteria from soda lakes.</title>
        <authorList>
            <person name="Zhao B."/>
        </authorList>
    </citation>
    <scope>NUCLEOTIDE SEQUENCE [LARGE SCALE GENOMIC DNA]</scope>
    <source>
        <strain evidence="2 3">DSM 18760</strain>
    </source>
</reference>